<evidence type="ECO:0000313" key="1">
    <source>
        <dbReference type="EMBL" id="KAI9906975.1"/>
    </source>
</evidence>
<gene>
    <name evidence="1" type="ORF">PsorP6_003564</name>
</gene>
<sequence length="171" mass="19795">MFDYEKHLSEQIALDRERLEFEKVRFKKEVELRERELALRERELALREKHMEQKIALQKKLCEANRESAELESAKFYRLTEVLRNTINGAQSSSEMGSLFHEAKFELKLSFPLASSSVDTSEALFLSSDGLLVLVVRYSEDDNAELPIFVVKVDTVDISIFCLLEVGEMRS</sequence>
<comment type="caution">
    <text evidence="1">The sequence shown here is derived from an EMBL/GenBank/DDBJ whole genome shotgun (WGS) entry which is preliminary data.</text>
</comment>
<dbReference type="EMBL" id="CM047587">
    <property type="protein sequence ID" value="KAI9906975.1"/>
    <property type="molecule type" value="Genomic_DNA"/>
</dbReference>
<accession>A0ACC0VKT5</accession>
<dbReference type="Proteomes" id="UP001163321">
    <property type="component" value="Chromosome 8"/>
</dbReference>
<proteinExistence type="predicted"/>
<name>A0ACC0VKT5_9STRA</name>
<organism evidence="1 2">
    <name type="scientific">Peronosclerospora sorghi</name>
    <dbReference type="NCBI Taxonomy" id="230839"/>
    <lineage>
        <taxon>Eukaryota</taxon>
        <taxon>Sar</taxon>
        <taxon>Stramenopiles</taxon>
        <taxon>Oomycota</taxon>
        <taxon>Peronosporomycetes</taxon>
        <taxon>Peronosporales</taxon>
        <taxon>Peronosporaceae</taxon>
        <taxon>Peronosclerospora</taxon>
    </lineage>
</organism>
<protein>
    <submittedName>
        <fullName evidence="1">Uncharacterized protein</fullName>
    </submittedName>
</protein>
<reference evidence="1 2" key="1">
    <citation type="journal article" date="2022" name="bioRxiv">
        <title>The genome of the oomycete Peronosclerospora sorghi, a cosmopolitan pathogen of maize and sorghum, is inflated with dispersed pseudogenes.</title>
        <authorList>
            <person name="Fletcher K."/>
            <person name="Martin F."/>
            <person name="Isakeit T."/>
            <person name="Cavanaugh K."/>
            <person name="Magill C."/>
            <person name="Michelmore R."/>
        </authorList>
    </citation>
    <scope>NUCLEOTIDE SEQUENCE [LARGE SCALE GENOMIC DNA]</scope>
    <source>
        <strain evidence="1">P6</strain>
    </source>
</reference>
<evidence type="ECO:0000313" key="2">
    <source>
        <dbReference type="Proteomes" id="UP001163321"/>
    </source>
</evidence>
<keyword evidence="2" id="KW-1185">Reference proteome</keyword>